<feature type="region of interest" description="Disordered" evidence="1">
    <location>
        <begin position="1"/>
        <end position="22"/>
    </location>
</feature>
<feature type="compositionally biased region" description="Basic and acidic residues" evidence="1">
    <location>
        <begin position="159"/>
        <end position="168"/>
    </location>
</feature>
<protein>
    <submittedName>
        <fullName evidence="2">Uncharacterized protein</fullName>
    </submittedName>
</protein>
<proteinExistence type="predicted"/>
<gene>
    <name evidence="2" type="ORF">CBYS24578_00000095</name>
</gene>
<dbReference type="AlphaFoldDB" id="A0A9N9XTQ2"/>
<evidence type="ECO:0000256" key="1">
    <source>
        <dbReference type="SAM" id="MobiDB-lite"/>
    </source>
</evidence>
<reference evidence="2" key="1">
    <citation type="submission" date="2021-10" db="EMBL/GenBank/DDBJ databases">
        <authorList>
            <person name="Piombo E."/>
        </authorList>
    </citation>
    <scope>NUCLEOTIDE SEQUENCE</scope>
</reference>
<sequence>MVPSAKHQKSSENYQQTGSAKLTSKGIEELVDQACGEWLDRKGHGSINAPKGLKCVPLDHEEQTPTGKEIQRLIERQVDRIFDQKLDARLEKFFKDHTDVVTSGSRVKNFGQQLGVLTEDFKQLRLDHLSKVTKITHARLPASLETGTTHPAGRPAPKTTDESTDTGKGKGKRLLTAQSTAGASKKARSLN</sequence>
<comment type="caution">
    <text evidence="2">The sequence shown here is derived from an EMBL/GenBank/DDBJ whole genome shotgun (WGS) entry which is preliminary data.</text>
</comment>
<dbReference type="Proteomes" id="UP000754883">
    <property type="component" value="Unassembled WGS sequence"/>
</dbReference>
<name>A0A9N9XTQ2_9HYPO</name>
<organism evidence="2 3">
    <name type="scientific">Clonostachys byssicola</name>
    <dbReference type="NCBI Taxonomy" id="160290"/>
    <lineage>
        <taxon>Eukaryota</taxon>
        <taxon>Fungi</taxon>
        <taxon>Dikarya</taxon>
        <taxon>Ascomycota</taxon>
        <taxon>Pezizomycotina</taxon>
        <taxon>Sordariomycetes</taxon>
        <taxon>Hypocreomycetidae</taxon>
        <taxon>Hypocreales</taxon>
        <taxon>Bionectriaceae</taxon>
        <taxon>Clonostachys</taxon>
    </lineage>
</organism>
<feature type="region of interest" description="Disordered" evidence="1">
    <location>
        <begin position="140"/>
        <end position="191"/>
    </location>
</feature>
<keyword evidence="3" id="KW-1185">Reference proteome</keyword>
<evidence type="ECO:0000313" key="3">
    <source>
        <dbReference type="Proteomes" id="UP000754883"/>
    </source>
</evidence>
<evidence type="ECO:0000313" key="2">
    <source>
        <dbReference type="EMBL" id="CAG9970733.1"/>
    </source>
</evidence>
<dbReference type="EMBL" id="CABFNO020001240">
    <property type="protein sequence ID" value="CAG9970733.1"/>
    <property type="molecule type" value="Genomic_DNA"/>
</dbReference>
<feature type="compositionally biased region" description="Polar residues" evidence="1">
    <location>
        <begin position="11"/>
        <end position="22"/>
    </location>
</feature>
<accession>A0A9N9XTQ2</accession>
<dbReference type="OrthoDB" id="10318183at2759"/>